<dbReference type="Proteomes" id="UP000585474">
    <property type="component" value="Unassembled WGS sequence"/>
</dbReference>
<dbReference type="OrthoDB" id="1837765at2759"/>
<evidence type="ECO:0000313" key="3">
    <source>
        <dbReference type="Proteomes" id="UP000585474"/>
    </source>
</evidence>
<organism evidence="2 3">
    <name type="scientific">Actinidia rufa</name>
    <dbReference type="NCBI Taxonomy" id="165716"/>
    <lineage>
        <taxon>Eukaryota</taxon>
        <taxon>Viridiplantae</taxon>
        <taxon>Streptophyta</taxon>
        <taxon>Embryophyta</taxon>
        <taxon>Tracheophyta</taxon>
        <taxon>Spermatophyta</taxon>
        <taxon>Magnoliopsida</taxon>
        <taxon>eudicotyledons</taxon>
        <taxon>Gunneridae</taxon>
        <taxon>Pentapetalae</taxon>
        <taxon>asterids</taxon>
        <taxon>Ericales</taxon>
        <taxon>Actinidiaceae</taxon>
        <taxon>Actinidia</taxon>
    </lineage>
</organism>
<name>A0A7J0DG35_9ERIC</name>
<feature type="region of interest" description="Disordered" evidence="1">
    <location>
        <begin position="229"/>
        <end position="252"/>
    </location>
</feature>
<gene>
    <name evidence="2" type="ORF">Acr_00g0033180</name>
</gene>
<protein>
    <submittedName>
        <fullName evidence="2">Uncharacterized protein</fullName>
    </submittedName>
</protein>
<proteinExistence type="predicted"/>
<evidence type="ECO:0000256" key="1">
    <source>
        <dbReference type="SAM" id="MobiDB-lite"/>
    </source>
</evidence>
<evidence type="ECO:0000313" key="2">
    <source>
        <dbReference type="EMBL" id="GFS34306.1"/>
    </source>
</evidence>
<accession>A0A7J0DG35</accession>
<reference evidence="3" key="1">
    <citation type="submission" date="2019-07" db="EMBL/GenBank/DDBJ databases">
        <title>De Novo Assembly of kiwifruit Actinidia rufa.</title>
        <authorList>
            <person name="Sugita-Konishi S."/>
            <person name="Sato K."/>
            <person name="Mori E."/>
            <person name="Abe Y."/>
            <person name="Kisaki G."/>
            <person name="Hamano K."/>
            <person name="Suezawa K."/>
            <person name="Otani M."/>
            <person name="Fukuda T."/>
            <person name="Manabe T."/>
            <person name="Gomi K."/>
            <person name="Tabuchi M."/>
            <person name="Akimitsu K."/>
            <person name="Kataoka I."/>
        </authorList>
    </citation>
    <scope>NUCLEOTIDE SEQUENCE [LARGE SCALE GENOMIC DNA]</scope>
    <source>
        <strain evidence="3">cv. Fuchu</strain>
    </source>
</reference>
<dbReference type="PANTHER" id="PTHR47764:SF2">
    <property type="entry name" value="UBIQUITIN-LIKE PROTEASE FAMILY PROFILE DOMAIN-CONTAINING PROTEIN"/>
    <property type="match status" value="1"/>
</dbReference>
<dbReference type="AlphaFoldDB" id="A0A7J0DG35"/>
<dbReference type="EMBL" id="BJWL01000211">
    <property type="protein sequence ID" value="GFS34306.1"/>
    <property type="molecule type" value="Genomic_DNA"/>
</dbReference>
<comment type="caution">
    <text evidence="2">The sequence shown here is derived from an EMBL/GenBank/DDBJ whole genome shotgun (WGS) entry which is preliminary data.</text>
</comment>
<sequence length="386" mass="42548">MGSEQSLNKDWFPPAEVSFKRAHIKKLICEIVEDNDEKSAPTPCDDDKYPSAELRGMDESEIGVEFLQDKCSLPEICCDNYSSSIADQEIEIIQLPIPMRGVQGSKEQDSIFREELEPRTAGELCFDGSYQSFGQMLSRYRLQNLMSPIEVKRPGNSLLIRLQKASAQSLNPEVTESLTPAKELRTLKLSSFPVVSVHLVDDDEDGDSFSGGSAGGSPILLEVRENDGHHPTEEFFGPSRNGEKEKFESPSISSDGLAACVVEDSEDEDGTYDSYETGKSPFRLAACVVEDSEDEDGTFDSYETGKSPFRLGKILCLSNQEANTLESTTGGGNNMLPESESLKYPAAKRPRIVPTESGKRRMRSLFKGSALKYIVMDSVRSGIVSM</sequence>
<keyword evidence="3" id="KW-1185">Reference proteome</keyword>
<dbReference type="PANTHER" id="PTHR47764">
    <property type="entry name" value="UBIQUITIN-LIKE-SPECIFIC PROTEASE 2B-RELATED"/>
    <property type="match status" value="1"/>
</dbReference>